<feature type="short sequence motif" description="HXTX 2" evidence="2">
    <location>
        <begin position="121"/>
        <end position="124"/>
    </location>
</feature>
<protein>
    <recommendedName>
        <fullName evidence="2">RNA 2',3'-cyclic phosphodiesterase</fullName>
        <shortName evidence="2">RNA 2',3'-CPDase</shortName>
        <ecNumber evidence="2">3.1.4.58</ecNumber>
    </recommendedName>
</protein>
<comment type="caution">
    <text evidence="3">The sequence shown here is derived from an EMBL/GenBank/DDBJ whole genome shotgun (WGS) entry which is preliminary data.</text>
</comment>
<dbReference type="InterPro" id="IPR009097">
    <property type="entry name" value="Cyclic_Pdiesterase"/>
</dbReference>
<name>A0ABV7CZZ3_9PROT</name>
<comment type="function">
    <text evidence="2">Hydrolyzes RNA 2',3'-cyclic phosphodiester to an RNA 2'-phosphomonoester.</text>
</comment>
<gene>
    <name evidence="3" type="primary">thpR</name>
    <name evidence="3" type="ORF">ACFOKA_00635</name>
</gene>
<dbReference type="EMBL" id="JBHRSL010000001">
    <property type="protein sequence ID" value="MFC3050402.1"/>
    <property type="molecule type" value="Genomic_DNA"/>
</dbReference>
<reference evidence="4" key="1">
    <citation type="journal article" date="2019" name="Int. J. Syst. Evol. Microbiol.">
        <title>The Global Catalogue of Microorganisms (GCM) 10K type strain sequencing project: providing services to taxonomists for standard genome sequencing and annotation.</title>
        <authorList>
            <consortium name="The Broad Institute Genomics Platform"/>
            <consortium name="The Broad Institute Genome Sequencing Center for Infectious Disease"/>
            <person name="Wu L."/>
            <person name="Ma J."/>
        </authorList>
    </citation>
    <scope>NUCLEOTIDE SEQUENCE [LARGE SCALE GENOMIC DNA]</scope>
    <source>
        <strain evidence="4">KCTC 62164</strain>
    </source>
</reference>
<evidence type="ECO:0000256" key="2">
    <source>
        <dbReference type="HAMAP-Rule" id="MF_01940"/>
    </source>
</evidence>
<dbReference type="HAMAP" id="MF_01940">
    <property type="entry name" value="RNA_CPDase"/>
    <property type="match status" value="1"/>
</dbReference>
<dbReference type="Pfam" id="PF13563">
    <property type="entry name" value="2_5_RNA_ligase2"/>
    <property type="match status" value="1"/>
</dbReference>
<dbReference type="RefSeq" id="WP_194214795.1">
    <property type="nucleotide sequence ID" value="NZ_CP061205.1"/>
</dbReference>
<keyword evidence="4" id="KW-1185">Reference proteome</keyword>
<comment type="similarity">
    <text evidence="2">Belongs to the 2H phosphoesterase superfamily. ThpR family.</text>
</comment>
<accession>A0ABV7CZZ3</accession>
<dbReference type="InterPro" id="IPR004175">
    <property type="entry name" value="RNA_CPDase"/>
</dbReference>
<dbReference type="EC" id="3.1.4.58" evidence="2"/>
<evidence type="ECO:0000256" key="1">
    <source>
        <dbReference type="ARBA" id="ARBA00022801"/>
    </source>
</evidence>
<keyword evidence="1 2" id="KW-0378">Hydrolase</keyword>
<dbReference type="SUPFAM" id="SSF55144">
    <property type="entry name" value="LigT-like"/>
    <property type="match status" value="1"/>
</dbReference>
<evidence type="ECO:0000313" key="4">
    <source>
        <dbReference type="Proteomes" id="UP001595444"/>
    </source>
</evidence>
<sequence length="196" mass="22235">MTRLFVGIELSPLIQESLTLARGGVEGAYWQRDDQLHLTLAFIGEVSKRDMRDIGYELSRIHFDPFEMSLSGVGVFGKPGQPKALWAGVDNEAPFKHLHEKVLTAVERVVVETDRRRYKPHVTLARFPRWSHARIGDWLTVNGALRTPPQLVEHFTLFSSSQTAEGSAYRAEEYFGSGFMEEVCYTDEWGTLEAFA</sequence>
<evidence type="ECO:0000313" key="3">
    <source>
        <dbReference type="EMBL" id="MFC3050402.1"/>
    </source>
</evidence>
<dbReference type="PANTHER" id="PTHR35561">
    <property type="entry name" value="RNA 2',3'-CYCLIC PHOSPHODIESTERASE"/>
    <property type="match status" value="1"/>
</dbReference>
<dbReference type="NCBIfam" id="TIGR02258">
    <property type="entry name" value="2_5_ligase"/>
    <property type="match status" value="1"/>
</dbReference>
<feature type="active site" description="Proton acceptor" evidence="2">
    <location>
        <position position="121"/>
    </location>
</feature>
<dbReference type="Proteomes" id="UP001595444">
    <property type="component" value="Unassembled WGS sequence"/>
</dbReference>
<feature type="active site" description="Proton donor" evidence="2">
    <location>
        <position position="37"/>
    </location>
</feature>
<organism evidence="3 4">
    <name type="scientific">Kordiimonas pumila</name>
    <dbReference type="NCBI Taxonomy" id="2161677"/>
    <lineage>
        <taxon>Bacteria</taxon>
        <taxon>Pseudomonadati</taxon>
        <taxon>Pseudomonadota</taxon>
        <taxon>Alphaproteobacteria</taxon>
        <taxon>Kordiimonadales</taxon>
        <taxon>Kordiimonadaceae</taxon>
        <taxon>Kordiimonas</taxon>
    </lineage>
</organism>
<dbReference type="PANTHER" id="PTHR35561:SF1">
    <property type="entry name" value="RNA 2',3'-CYCLIC PHOSPHODIESTERASE"/>
    <property type="match status" value="1"/>
</dbReference>
<proteinExistence type="inferred from homology"/>
<dbReference type="Gene3D" id="3.90.1140.10">
    <property type="entry name" value="Cyclic phosphodiesterase"/>
    <property type="match status" value="1"/>
</dbReference>
<comment type="catalytic activity">
    <reaction evidence="2">
        <text>a 3'-end 2',3'-cyclophospho-ribonucleotide-RNA + H2O = a 3'-end 2'-phospho-ribonucleotide-RNA + H(+)</text>
        <dbReference type="Rhea" id="RHEA:11828"/>
        <dbReference type="Rhea" id="RHEA-COMP:10464"/>
        <dbReference type="Rhea" id="RHEA-COMP:17353"/>
        <dbReference type="ChEBI" id="CHEBI:15377"/>
        <dbReference type="ChEBI" id="CHEBI:15378"/>
        <dbReference type="ChEBI" id="CHEBI:83064"/>
        <dbReference type="ChEBI" id="CHEBI:173113"/>
        <dbReference type="EC" id="3.1.4.58"/>
    </reaction>
</comment>
<feature type="short sequence motif" description="HXTX 1" evidence="2">
    <location>
        <begin position="37"/>
        <end position="40"/>
    </location>
</feature>